<dbReference type="RefSeq" id="WP_353648889.1">
    <property type="nucleotide sequence ID" value="NZ_CP159218.1"/>
</dbReference>
<dbReference type="InterPro" id="IPR024072">
    <property type="entry name" value="DHFR-like_dom_sf"/>
</dbReference>
<feature type="domain" description="Bacterial bifunctional deaminase-reductase C-terminal" evidence="1">
    <location>
        <begin position="4"/>
        <end position="166"/>
    </location>
</feature>
<protein>
    <submittedName>
        <fullName evidence="2">Dihydrofolate reductase family protein</fullName>
    </submittedName>
</protein>
<evidence type="ECO:0000313" key="2">
    <source>
        <dbReference type="EMBL" id="XCG63274.1"/>
    </source>
</evidence>
<proteinExistence type="predicted"/>
<name>A0AAU8DMR2_9ACTN</name>
<gene>
    <name evidence="2" type="ORF">ABLG96_19050</name>
</gene>
<evidence type="ECO:0000259" key="1">
    <source>
        <dbReference type="Pfam" id="PF01872"/>
    </source>
</evidence>
<dbReference type="Gene3D" id="3.40.430.10">
    <property type="entry name" value="Dihydrofolate Reductase, subunit A"/>
    <property type="match status" value="1"/>
</dbReference>
<accession>A0AAU8DMR2</accession>
<dbReference type="EMBL" id="CP159218">
    <property type="protein sequence ID" value="XCG63274.1"/>
    <property type="molecule type" value="Genomic_DNA"/>
</dbReference>
<organism evidence="2">
    <name type="scientific">Nakamurella sp. A5-74</name>
    <dbReference type="NCBI Taxonomy" id="3158264"/>
    <lineage>
        <taxon>Bacteria</taxon>
        <taxon>Bacillati</taxon>
        <taxon>Actinomycetota</taxon>
        <taxon>Actinomycetes</taxon>
        <taxon>Nakamurellales</taxon>
        <taxon>Nakamurellaceae</taxon>
        <taxon>Nakamurella</taxon>
    </lineage>
</organism>
<dbReference type="GO" id="GO:0008703">
    <property type="term" value="F:5-amino-6-(5-phosphoribosylamino)uracil reductase activity"/>
    <property type="evidence" value="ECO:0007669"/>
    <property type="project" value="InterPro"/>
</dbReference>
<dbReference type="InterPro" id="IPR002734">
    <property type="entry name" value="RibDG_C"/>
</dbReference>
<reference evidence="2" key="1">
    <citation type="submission" date="2024-05" db="EMBL/GenBank/DDBJ databases">
        <authorList>
            <person name="Cai S.Y."/>
            <person name="Jin L.M."/>
            <person name="Li H.R."/>
        </authorList>
    </citation>
    <scope>NUCLEOTIDE SEQUENCE</scope>
    <source>
        <strain evidence="2">A5-74</strain>
    </source>
</reference>
<sequence>MTNVTAHMTMSLDGYIATHSDEVGALFEWYSAGSVEVESRNRDIRFRPDELGAALVRSMMTDVGALVSGRRLFDITDGWGDQHPVGAPVVVVTHRPPADASRWPRTTFVDDVPRAIALAKEIAGDRDVAIASADVVGQALDLGLVDEVAVSLVPLLMTSGKAYFGSLTSGPILLEDPTVVAGTRATHLRYRVRR</sequence>
<dbReference type="AlphaFoldDB" id="A0AAU8DMR2"/>
<dbReference type="GO" id="GO:0009231">
    <property type="term" value="P:riboflavin biosynthetic process"/>
    <property type="evidence" value="ECO:0007669"/>
    <property type="project" value="InterPro"/>
</dbReference>
<dbReference type="Pfam" id="PF01872">
    <property type="entry name" value="RibD_C"/>
    <property type="match status" value="1"/>
</dbReference>
<dbReference type="SUPFAM" id="SSF53597">
    <property type="entry name" value="Dihydrofolate reductase-like"/>
    <property type="match status" value="1"/>
</dbReference>